<dbReference type="SUPFAM" id="SSF50156">
    <property type="entry name" value="PDZ domain-like"/>
    <property type="match status" value="2"/>
</dbReference>
<dbReference type="NCBIfam" id="TIGR02037">
    <property type="entry name" value="degP_htrA_DO"/>
    <property type="match status" value="1"/>
</dbReference>
<evidence type="ECO:0000256" key="2">
    <source>
        <dbReference type="ARBA" id="ARBA00022729"/>
    </source>
</evidence>
<gene>
    <name evidence="8" type="primary">degP</name>
    <name evidence="8" type="ORF">LMG7974_00048</name>
</gene>
<dbReference type="InterPro" id="IPR036034">
    <property type="entry name" value="PDZ_sf"/>
</dbReference>
<dbReference type="SUPFAM" id="SSF50494">
    <property type="entry name" value="Trypsin-like serine proteases"/>
    <property type="match status" value="1"/>
</dbReference>
<keyword evidence="1" id="KW-0645">Protease</keyword>
<dbReference type="PRINTS" id="PR00834">
    <property type="entry name" value="PROTEASES2C"/>
</dbReference>
<dbReference type="InterPro" id="IPR011782">
    <property type="entry name" value="Pept_S1C_Do"/>
</dbReference>
<dbReference type="InterPro" id="IPR051201">
    <property type="entry name" value="Chloro_Bact_Ser_Proteases"/>
</dbReference>
<dbReference type="Gene3D" id="2.30.42.10">
    <property type="match status" value="1"/>
</dbReference>
<dbReference type="InterPro" id="IPR009003">
    <property type="entry name" value="Peptidase_S1_PA"/>
</dbReference>
<keyword evidence="9" id="KW-1185">Reference proteome</keyword>
<dbReference type="Pfam" id="PF13180">
    <property type="entry name" value="PDZ_2"/>
    <property type="match status" value="1"/>
</dbReference>
<dbReference type="GO" id="GO:0016787">
    <property type="term" value="F:hydrolase activity"/>
    <property type="evidence" value="ECO:0007669"/>
    <property type="project" value="UniProtKB-KW"/>
</dbReference>
<dbReference type="Pfam" id="PF13365">
    <property type="entry name" value="Trypsin_2"/>
    <property type="match status" value="1"/>
</dbReference>
<keyword evidence="2 6" id="KW-0732">Signal</keyword>
<dbReference type="Gene3D" id="2.30.42.60">
    <property type="match status" value="1"/>
</dbReference>
<dbReference type="PANTHER" id="PTHR43343:SF3">
    <property type="entry name" value="PROTEASE DO-LIKE 8, CHLOROPLASTIC"/>
    <property type="match status" value="1"/>
</dbReference>
<feature type="domain" description="PDZ" evidence="7">
    <location>
        <begin position="267"/>
        <end position="356"/>
    </location>
</feature>
<dbReference type="RefSeq" id="WP_229931875.1">
    <property type="nucleotide sequence ID" value="NZ_CAJHOF010000001.1"/>
</dbReference>
<keyword evidence="3" id="KW-0677">Repeat</keyword>
<proteinExistence type="predicted"/>
<dbReference type="Gene3D" id="2.40.10.120">
    <property type="match status" value="1"/>
</dbReference>
<evidence type="ECO:0000256" key="6">
    <source>
        <dbReference type="SAM" id="SignalP"/>
    </source>
</evidence>
<keyword evidence="4 8" id="KW-0378">Hydrolase</keyword>
<evidence type="ECO:0000256" key="5">
    <source>
        <dbReference type="ARBA" id="ARBA00022825"/>
    </source>
</evidence>
<dbReference type="EC" id="3.4.21.107" evidence="8"/>
<evidence type="ECO:0000313" key="8">
    <source>
        <dbReference type="EMBL" id="CAD7286716.1"/>
    </source>
</evidence>
<dbReference type="SMART" id="SM00228">
    <property type="entry name" value="PDZ"/>
    <property type="match status" value="2"/>
</dbReference>
<feature type="chain" id="PRO_5047399869" evidence="6">
    <location>
        <begin position="18"/>
        <end position="472"/>
    </location>
</feature>
<dbReference type="PANTHER" id="PTHR43343">
    <property type="entry name" value="PEPTIDASE S12"/>
    <property type="match status" value="1"/>
</dbReference>
<evidence type="ECO:0000256" key="4">
    <source>
        <dbReference type="ARBA" id="ARBA00022801"/>
    </source>
</evidence>
<dbReference type="InterPro" id="IPR001940">
    <property type="entry name" value="Peptidase_S1C"/>
</dbReference>
<keyword evidence="5" id="KW-0720">Serine protease</keyword>
<dbReference type="EMBL" id="CAJHOF010000001">
    <property type="protein sequence ID" value="CAD7286716.1"/>
    <property type="molecule type" value="Genomic_DNA"/>
</dbReference>
<dbReference type="InterPro" id="IPR001478">
    <property type="entry name" value="PDZ"/>
</dbReference>
<evidence type="ECO:0000256" key="3">
    <source>
        <dbReference type="ARBA" id="ARBA00022737"/>
    </source>
</evidence>
<dbReference type="Proteomes" id="UP000789803">
    <property type="component" value="Unassembled WGS sequence"/>
</dbReference>
<reference evidence="8 9" key="1">
    <citation type="submission" date="2020-11" db="EMBL/GenBank/DDBJ databases">
        <authorList>
            <person name="Peeters C."/>
        </authorList>
    </citation>
    <scope>NUCLEOTIDE SEQUENCE [LARGE SCALE GENOMIC DNA]</scope>
    <source>
        <strain evidence="8 9">LMG 7974</strain>
    </source>
</reference>
<sequence>MKKLTLISLISASVLFANNIIIEEAPSQTTRVSPFENKDDTILSYHSSIAKAKQSVVNISTTKKINHPQNELGQMFNDPFFREFFGFNFGIPKERQKSTSLGSGVIISKEGYIVTNYHVIEDSEQIVVTLTNSDKEYKAKLIGSDPKTDLAVIKIDEKNLQAIKFADSSKVLEGDVVFAIGNPFGVGSTITRGIISALNKNNIGLNQYENFIQTDASINPGNSGGALVDTRGALIGINSAILSRGGDSSGIGFAIPSSMVKDITKKLISDGKIDRGYIGVMISNLTEAQKELYQNKEGALISSVEKDFPADKAGLKRGDLVIDINGKVVKSANDLKNIIGSLQPNDDITLKYERNSKIYEANLKLSRGTDTTLNTKDTMLIDGLSISNITSDIRLHYKLSNEIVGVMVTEVKPNSKADEFGFIRGDIIMQVGDEIVKDIQSFTKAINDKKGSKTLVWVNRRGIMQGLVVKQN</sequence>
<name>A0ABM8Q1T5_9BACT</name>
<dbReference type="PROSITE" id="PS50106">
    <property type="entry name" value="PDZ"/>
    <property type="match status" value="1"/>
</dbReference>
<evidence type="ECO:0000256" key="1">
    <source>
        <dbReference type="ARBA" id="ARBA00022670"/>
    </source>
</evidence>
<organism evidence="8 9">
    <name type="scientific">Campylobacter majalis</name>
    <dbReference type="NCBI Taxonomy" id="2790656"/>
    <lineage>
        <taxon>Bacteria</taxon>
        <taxon>Pseudomonadati</taxon>
        <taxon>Campylobacterota</taxon>
        <taxon>Epsilonproteobacteria</taxon>
        <taxon>Campylobacterales</taxon>
        <taxon>Campylobacteraceae</taxon>
        <taxon>Campylobacter</taxon>
    </lineage>
</organism>
<feature type="signal peptide" evidence="6">
    <location>
        <begin position="1"/>
        <end position="17"/>
    </location>
</feature>
<evidence type="ECO:0000313" key="9">
    <source>
        <dbReference type="Proteomes" id="UP000789803"/>
    </source>
</evidence>
<comment type="caution">
    <text evidence="8">The sequence shown here is derived from an EMBL/GenBank/DDBJ whole genome shotgun (WGS) entry which is preliminary data.</text>
</comment>
<accession>A0ABM8Q1T5</accession>
<evidence type="ECO:0000259" key="7">
    <source>
        <dbReference type="PROSITE" id="PS50106"/>
    </source>
</evidence>
<protein>
    <submittedName>
        <fullName evidence="8">Periplasmic serine endoprotease DegP</fullName>
        <ecNumber evidence="8">3.4.21.107</ecNumber>
    </submittedName>
</protein>